<feature type="domain" description="PH" evidence="2">
    <location>
        <begin position="1365"/>
        <end position="1469"/>
    </location>
</feature>
<feature type="compositionally biased region" description="Gly residues" evidence="1">
    <location>
        <begin position="825"/>
        <end position="837"/>
    </location>
</feature>
<feature type="compositionally biased region" description="Gly residues" evidence="1">
    <location>
        <begin position="893"/>
        <end position="904"/>
    </location>
</feature>
<feature type="compositionally biased region" description="Polar residues" evidence="1">
    <location>
        <begin position="289"/>
        <end position="302"/>
    </location>
</feature>
<evidence type="ECO:0000259" key="3">
    <source>
        <dbReference type="PROSITE" id="PS50190"/>
    </source>
</evidence>
<feature type="compositionally biased region" description="Low complexity" evidence="1">
    <location>
        <begin position="838"/>
        <end position="850"/>
    </location>
</feature>
<dbReference type="InterPro" id="IPR011993">
    <property type="entry name" value="PH-like_dom_sf"/>
</dbReference>
<evidence type="ECO:0000313" key="4">
    <source>
        <dbReference type="EMBL" id="GJN90359.1"/>
    </source>
</evidence>
<dbReference type="Proteomes" id="UP001342314">
    <property type="component" value="Unassembled WGS sequence"/>
</dbReference>
<dbReference type="InterPro" id="IPR035999">
    <property type="entry name" value="Sec7_dom_sf"/>
</dbReference>
<sequence>MPSASPPRQASPLLVRTPASPPSQTRRAAASHEGEPVPPERAPHSSSRPWAESRSRSPSPSRAASPSPAVPEDTADALAPPQASPALHQHAHDEVEVLAEPAPARSSDAGDSRPRAPSVVFAEPEQPQRPSYTKGRDRKSSFLGLSFGGGGGGSSSQDGGDGRRRLSFGSKGGGGPAEPVESPQGAADPAASRKSSSGPRALLRRAKSFGTSPVLDSAKDGVFFSPTASTGRSSASPNVALPPPIPPASPSLTSAGLWLPRLSTSSVALDSSPGSSSPLHAYHSESPHPFSTSASGTSSPFTPHSPYLSHDYSSRTSSSIGLDRPSPAASASTMVLPDSAGSPHFEQRGLTPPLPASQRFSSDAERTSAESTGSSGRRRSADDRDGSARRRGGKGKERERDERAGTVPTPKKKTRRATLGGLFGRKGDKAAAAAAAAAEEERRAAGGDTFSSSADGARGTVYDSPADSPALSSSAVERDEGAFAASTLPSLPSLPSLHLSQNPYRMSWAFGSPSNSPEKPAAVSSTRSSSPATSTRPSLSITTTPVNSSPVPASPIDDKLLSASPHSGTPTRPPLSSAHTLPLPPPLETTMSTDSAATLLIRNPAVPADEPDSLSSSTATVTPGHALTRGGLSASSPPSLRPFSPRAQSASNSAQSSPSLARVVQTRAARSQSDASDRRSPASPPLYSPRNMVVGGFGLPPGGGVFAGAGKKVGERPATTEGSSGTGARSSGGSGGGGVFGSLGSFFGGGGSSASLVGSQGMSRSTSAATSSTGAGSTPAPSPGLSAGGVETSEFGALFDGGGGSERRASSLARPGSGRTRGLSVGAGIGSFFGGGSSSSNNFASLGAGAVHPPTKLVHQTRARSGSGSSTGTLGSAGLAPPSGTLDTLAGSSAGGRSSGGGARPGTADGVVLRNGGENRSRGNSVTSGSPAPPPKRARKAPKPRIDEGETPEQYVIRLLEGEAPRRASTSASRRPSVLVREEGEARDGPSAGEGDAERLVEPAPDAEDIEIEGSEPFPKSIVTRVLASSSDAFYLSALQAFLRLFPFHDLALDIALRVFLCSASLPTETQQIDRVMEAFARRYCECNPDIFGAPPKKRDAGDEGLSGEGAPSEETSRAGGKKDGKEDSDIPYVLAFSMVMLNTDHFNPNAKSKMTKADYVKNTRIDGVAPEVLEYLYDQITAAPFIYVDDEDPTTSLFSPAASTTSLLGGSLGPSGSAASFASSTVGGSAFLTAGHAKSRLDPYHLIATDQTQRFKVDVESHIPSKSPFSFTGTIAFFDATRLHTLFARAPVLQFSNRPRASSKPTPVQVSAVAPYPPSPNPDDSSSAANAALAGSPLFPTVSNGTFIADAPKKKDRSPISTLKITKVGLLSRKEDLAEGGKKAASRKWRGWSVVLTGSQLLFFAAAAASEPKPDDGQVLVFTWQSSFKPDAVLSLANSAAIYDSYLFQAHNAEELNSWLHAINFAAAFKTAGRTAPVTPPSPALTQRPSKARSNGESELTSRLVRSTAVGSLADTIGLAASNVNGVADVIPPGLRQALEANGANGADSANGANGQSGTVRASDDDDVPLARLPALKSTDLPASPALAPAPPPVTARADLLRRKIQELGSQIRQAKEALQADLRLAKHLAILTPFRHTTRERVLTAIPPIEKRVRHARINLAKLVCYREVLSRDLLVEDRESERLIRKQSLHRAHSRRTSSIPRQRSPPPHLASRNATIKASSRSAALAQSTTSLHPHAAMQSDGEHLGRSSFDSMSDSFAALASDAQPQSLTDDELDRLQVRSPPPLMQRSKTETDWQSVVEHLAEPLQGGSGSSATTGLGLGGARVLHSEDELEVRAHAIDAPARRESVASPISPASTDGGFDESPGGFASFAAASRSGSFSLSATLAPPVLESRRSH</sequence>
<organism evidence="4 5">
    <name type="scientific">Rhodotorula paludigena</name>
    <dbReference type="NCBI Taxonomy" id="86838"/>
    <lineage>
        <taxon>Eukaryota</taxon>
        <taxon>Fungi</taxon>
        <taxon>Dikarya</taxon>
        <taxon>Basidiomycota</taxon>
        <taxon>Pucciniomycotina</taxon>
        <taxon>Microbotryomycetes</taxon>
        <taxon>Sporidiobolales</taxon>
        <taxon>Sporidiobolaceae</taxon>
        <taxon>Rhodotorula</taxon>
    </lineage>
</organism>
<dbReference type="EMBL" id="BQKY01000006">
    <property type="protein sequence ID" value="GJN90359.1"/>
    <property type="molecule type" value="Genomic_DNA"/>
</dbReference>
<dbReference type="InterPro" id="IPR001849">
    <property type="entry name" value="PH_domain"/>
</dbReference>
<feature type="compositionally biased region" description="Basic and acidic residues" evidence="1">
    <location>
        <begin position="1115"/>
        <end position="1127"/>
    </location>
</feature>
<feature type="region of interest" description="Disordered" evidence="1">
    <location>
        <begin position="1"/>
        <end position="481"/>
    </location>
</feature>
<comment type="caution">
    <text evidence="4">The sequence shown here is derived from an EMBL/GenBank/DDBJ whole genome shotgun (WGS) entry which is preliminary data.</text>
</comment>
<feature type="region of interest" description="Disordered" evidence="1">
    <location>
        <begin position="1687"/>
        <end position="1754"/>
    </location>
</feature>
<feature type="region of interest" description="Disordered" evidence="1">
    <location>
        <begin position="1766"/>
        <end position="1799"/>
    </location>
</feature>
<feature type="compositionally biased region" description="Basic and acidic residues" evidence="1">
    <location>
        <begin position="379"/>
        <end position="404"/>
    </location>
</feature>
<feature type="compositionally biased region" description="Polar residues" evidence="1">
    <location>
        <begin position="1716"/>
        <end position="1736"/>
    </location>
</feature>
<feature type="compositionally biased region" description="Polar residues" evidence="1">
    <location>
        <begin position="262"/>
        <end position="278"/>
    </location>
</feature>
<feature type="compositionally biased region" description="Low complexity" evidence="1">
    <location>
        <begin position="1868"/>
        <end position="1888"/>
    </location>
</feature>
<dbReference type="Pfam" id="PF01369">
    <property type="entry name" value="Sec7"/>
    <property type="match status" value="1"/>
</dbReference>
<dbReference type="GO" id="GO:0005085">
    <property type="term" value="F:guanyl-nucleotide exchange factor activity"/>
    <property type="evidence" value="ECO:0007669"/>
    <property type="project" value="InterPro"/>
</dbReference>
<feature type="compositionally biased region" description="Polar residues" evidence="1">
    <location>
        <begin position="1485"/>
        <end position="1502"/>
    </location>
</feature>
<feature type="region of interest" description="Disordered" evidence="1">
    <location>
        <begin position="1477"/>
        <end position="1502"/>
    </location>
</feature>
<dbReference type="SMART" id="SM00222">
    <property type="entry name" value="Sec7"/>
    <property type="match status" value="1"/>
</dbReference>
<evidence type="ECO:0000313" key="5">
    <source>
        <dbReference type="Proteomes" id="UP001342314"/>
    </source>
</evidence>
<dbReference type="PROSITE" id="PS50003">
    <property type="entry name" value="PH_DOMAIN"/>
    <property type="match status" value="1"/>
</dbReference>
<accession>A0AAV5GKA8</accession>
<protein>
    <recommendedName>
        <fullName evidence="6">SEC7 domain-containing protein</fullName>
    </recommendedName>
</protein>
<proteinExistence type="predicted"/>
<feature type="compositionally biased region" description="Basic residues" evidence="1">
    <location>
        <begin position="1688"/>
        <end position="1699"/>
    </location>
</feature>
<feature type="region of interest" description="Disordered" evidence="1">
    <location>
        <begin position="505"/>
        <end position="742"/>
    </location>
</feature>
<feature type="compositionally biased region" description="Low complexity" evidence="1">
    <location>
        <begin position="754"/>
        <end position="789"/>
    </location>
</feature>
<dbReference type="GO" id="GO:0032012">
    <property type="term" value="P:regulation of ARF protein signal transduction"/>
    <property type="evidence" value="ECO:0007669"/>
    <property type="project" value="InterPro"/>
</dbReference>
<dbReference type="InterPro" id="IPR000904">
    <property type="entry name" value="Sec7_dom"/>
</dbReference>
<dbReference type="SUPFAM" id="SSF50729">
    <property type="entry name" value="PH domain-like"/>
    <property type="match status" value="1"/>
</dbReference>
<evidence type="ECO:0000256" key="1">
    <source>
        <dbReference type="SAM" id="MobiDB-lite"/>
    </source>
</evidence>
<reference evidence="4 5" key="1">
    <citation type="submission" date="2021-12" db="EMBL/GenBank/DDBJ databases">
        <title>High titer production of polyol ester of fatty acids by Rhodotorula paludigena BS15 towards product separation-free biomass refinery.</title>
        <authorList>
            <person name="Mano J."/>
            <person name="Ono H."/>
            <person name="Tanaka T."/>
            <person name="Naito K."/>
            <person name="Sushida H."/>
            <person name="Ike M."/>
            <person name="Tokuyasu K."/>
            <person name="Kitaoka M."/>
        </authorList>
    </citation>
    <scope>NUCLEOTIDE SEQUENCE [LARGE SCALE GENOMIC DNA]</scope>
    <source>
        <strain evidence="4 5">BS15</strain>
    </source>
</reference>
<evidence type="ECO:0000259" key="2">
    <source>
        <dbReference type="PROSITE" id="PS50003"/>
    </source>
</evidence>
<feature type="compositionally biased region" description="Pro residues" evidence="1">
    <location>
        <begin position="240"/>
        <end position="249"/>
    </location>
</feature>
<feature type="compositionally biased region" description="Low complexity" evidence="1">
    <location>
        <begin position="632"/>
        <end position="674"/>
    </location>
</feature>
<dbReference type="Gene3D" id="2.30.29.30">
    <property type="entry name" value="Pleckstrin-homology domain (PH domain)/Phosphotyrosine-binding domain (PTB)"/>
    <property type="match status" value="1"/>
</dbReference>
<feature type="region of interest" description="Disordered" evidence="1">
    <location>
        <begin position="1846"/>
        <end position="1901"/>
    </location>
</feature>
<dbReference type="SUPFAM" id="SSF48425">
    <property type="entry name" value="Sec7 domain"/>
    <property type="match status" value="1"/>
</dbReference>
<name>A0AAV5GKA8_9BASI</name>
<dbReference type="Gene3D" id="1.10.1000.11">
    <property type="entry name" value="Arf Nucleotide-binding Site Opener,domain 2"/>
    <property type="match status" value="1"/>
</dbReference>
<gene>
    <name evidence="4" type="ORF">Rhopal_003370-T1</name>
</gene>
<feature type="compositionally biased region" description="Low complexity" evidence="1">
    <location>
        <begin position="967"/>
        <end position="977"/>
    </location>
</feature>
<feature type="compositionally biased region" description="Polar residues" evidence="1">
    <location>
        <begin position="1298"/>
        <end position="1310"/>
    </location>
</feature>
<dbReference type="PANTHER" id="PTHR10663:SF405">
    <property type="entry name" value="ARF GUANINE NUCLEOTIDE EXCHANGE FACTOR SYT1"/>
    <property type="match status" value="1"/>
</dbReference>
<dbReference type="PANTHER" id="PTHR10663">
    <property type="entry name" value="GUANYL-NUCLEOTIDE EXCHANGE FACTOR"/>
    <property type="match status" value="1"/>
</dbReference>
<evidence type="ECO:0008006" key="6">
    <source>
        <dbReference type="Google" id="ProtNLM"/>
    </source>
</evidence>
<feature type="region of interest" description="Disordered" evidence="1">
    <location>
        <begin position="1298"/>
        <end position="1331"/>
    </location>
</feature>
<feature type="compositionally biased region" description="Polar residues" evidence="1">
    <location>
        <begin position="541"/>
        <end position="551"/>
    </location>
</feature>
<feature type="domain" description="SEC7" evidence="3">
    <location>
        <begin position="950"/>
        <end position="1184"/>
    </location>
</feature>
<feature type="region of interest" description="Disordered" evidence="1">
    <location>
        <begin position="1544"/>
        <end position="1568"/>
    </location>
</feature>
<feature type="compositionally biased region" description="Low complexity" evidence="1">
    <location>
        <begin position="863"/>
        <end position="880"/>
    </location>
</feature>
<feature type="compositionally biased region" description="Low complexity" evidence="1">
    <location>
        <begin position="45"/>
        <end position="67"/>
    </location>
</feature>
<feature type="compositionally biased region" description="Low complexity" evidence="1">
    <location>
        <begin position="463"/>
        <end position="475"/>
    </location>
</feature>
<dbReference type="InterPro" id="IPR023394">
    <property type="entry name" value="Sec7_C_sf"/>
</dbReference>
<feature type="compositionally biased region" description="Gly residues" evidence="1">
    <location>
        <begin position="695"/>
        <end position="707"/>
    </location>
</feature>
<dbReference type="CDD" id="cd00171">
    <property type="entry name" value="Sec7"/>
    <property type="match status" value="1"/>
</dbReference>
<feature type="region of interest" description="Disordered" evidence="1">
    <location>
        <begin position="1095"/>
        <end position="1127"/>
    </location>
</feature>
<feature type="region of interest" description="Disordered" evidence="1">
    <location>
        <begin position="754"/>
        <end position="1001"/>
    </location>
</feature>
<feature type="compositionally biased region" description="Low complexity" evidence="1">
    <location>
        <begin position="520"/>
        <end position="540"/>
    </location>
</feature>
<feature type="compositionally biased region" description="Low complexity" evidence="1">
    <location>
        <begin position="1544"/>
        <end position="1559"/>
    </location>
</feature>
<keyword evidence="5" id="KW-1185">Reference proteome</keyword>
<feature type="compositionally biased region" description="Gly residues" evidence="1">
    <location>
        <begin position="730"/>
        <end position="742"/>
    </location>
</feature>
<dbReference type="PROSITE" id="PS50190">
    <property type="entry name" value="SEC7"/>
    <property type="match status" value="1"/>
</dbReference>